<dbReference type="EMBL" id="ML977022">
    <property type="protein sequence ID" value="KAF1950767.1"/>
    <property type="molecule type" value="Genomic_DNA"/>
</dbReference>
<name>A0A6A5TPB0_9PLEO</name>
<dbReference type="Proteomes" id="UP000800035">
    <property type="component" value="Unassembled WGS sequence"/>
</dbReference>
<protein>
    <submittedName>
        <fullName evidence="1">Uncharacterized protein</fullName>
    </submittedName>
</protein>
<accession>A0A6A5TPB0</accession>
<organism evidence="1 2">
    <name type="scientific">Byssothecium circinans</name>
    <dbReference type="NCBI Taxonomy" id="147558"/>
    <lineage>
        <taxon>Eukaryota</taxon>
        <taxon>Fungi</taxon>
        <taxon>Dikarya</taxon>
        <taxon>Ascomycota</taxon>
        <taxon>Pezizomycotina</taxon>
        <taxon>Dothideomycetes</taxon>
        <taxon>Pleosporomycetidae</taxon>
        <taxon>Pleosporales</taxon>
        <taxon>Massarineae</taxon>
        <taxon>Massarinaceae</taxon>
        <taxon>Byssothecium</taxon>
    </lineage>
</organism>
<evidence type="ECO:0000313" key="1">
    <source>
        <dbReference type="EMBL" id="KAF1950767.1"/>
    </source>
</evidence>
<evidence type="ECO:0000313" key="2">
    <source>
        <dbReference type="Proteomes" id="UP000800035"/>
    </source>
</evidence>
<dbReference type="AlphaFoldDB" id="A0A6A5TPB0"/>
<sequence length="192" mass="21505">MVKTTPKACLQEESGLWVYWLFEAIVPPRLSANNFFSLFTNSGHVPPPNIANISRSDIDHIVYVADIVYLHPPISRRFQDLPGTQNVRAAAGEGGAGYKVEPRSEPLPIGQLNSPYTRNLAKAFTDKVSSLPKGFHQELFGPNSWFYDYVRGTVTLDDLTTNVRNLKILAKIYEITEENEDPAQLTARETLV</sequence>
<gene>
    <name evidence="1" type="ORF">CC80DRAFT_597854</name>
</gene>
<reference evidence="1" key="1">
    <citation type="journal article" date="2020" name="Stud. Mycol.">
        <title>101 Dothideomycetes genomes: a test case for predicting lifestyles and emergence of pathogens.</title>
        <authorList>
            <person name="Haridas S."/>
            <person name="Albert R."/>
            <person name="Binder M."/>
            <person name="Bloem J."/>
            <person name="Labutti K."/>
            <person name="Salamov A."/>
            <person name="Andreopoulos B."/>
            <person name="Baker S."/>
            <person name="Barry K."/>
            <person name="Bills G."/>
            <person name="Bluhm B."/>
            <person name="Cannon C."/>
            <person name="Castanera R."/>
            <person name="Culley D."/>
            <person name="Daum C."/>
            <person name="Ezra D."/>
            <person name="Gonzalez J."/>
            <person name="Henrissat B."/>
            <person name="Kuo A."/>
            <person name="Liang C."/>
            <person name="Lipzen A."/>
            <person name="Lutzoni F."/>
            <person name="Magnuson J."/>
            <person name="Mondo S."/>
            <person name="Nolan M."/>
            <person name="Ohm R."/>
            <person name="Pangilinan J."/>
            <person name="Park H.-J."/>
            <person name="Ramirez L."/>
            <person name="Alfaro M."/>
            <person name="Sun H."/>
            <person name="Tritt A."/>
            <person name="Yoshinaga Y."/>
            <person name="Zwiers L.-H."/>
            <person name="Turgeon B."/>
            <person name="Goodwin S."/>
            <person name="Spatafora J."/>
            <person name="Crous P."/>
            <person name="Grigoriev I."/>
        </authorList>
    </citation>
    <scope>NUCLEOTIDE SEQUENCE</scope>
    <source>
        <strain evidence="1">CBS 675.92</strain>
    </source>
</reference>
<keyword evidence="2" id="KW-1185">Reference proteome</keyword>
<proteinExistence type="predicted"/>